<feature type="domain" description="HTH cro/C1-type" evidence="10">
    <location>
        <begin position="7"/>
        <end position="61"/>
    </location>
</feature>
<keyword evidence="3" id="KW-0808">Transferase</keyword>
<protein>
    <recommendedName>
        <fullName evidence="10">HTH cro/C1-type domain-containing protein</fullName>
    </recommendedName>
</protein>
<evidence type="ECO:0000256" key="8">
    <source>
        <dbReference type="ARBA" id="ARBA00022842"/>
    </source>
</evidence>
<dbReference type="GO" id="GO:0016779">
    <property type="term" value="F:nucleotidyltransferase activity"/>
    <property type="evidence" value="ECO:0007669"/>
    <property type="project" value="UniProtKB-KW"/>
</dbReference>
<dbReference type="InterPro" id="IPR001387">
    <property type="entry name" value="Cro/C1-type_HTH"/>
</dbReference>
<evidence type="ECO:0000256" key="9">
    <source>
        <dbReference type="ARBA" id="ARBA00038276"/>
    </source>
</evidence>
<dbReference type="EMBL" id="BJNZ01000031">
    <property type="protein sequence ID" value="GED11508.1"/>
    <property type="molecule type" value="Genomic_DNA"/>
</dbReference>
<reference evidence="11 12" key="1">
    <citation type="submission" date="2019-06" db="EMBL/GenBank/DDBJ databases">
        <title>Whole genome shotgun sequence of Cellulosimicrobium cellulans NBRC 15516.</title>
        <authorList>
            <person name="Hosoyama A."/>
            <person name="Uohara A."/>
            <person name="Ohji S."/>
            <person name="Ichikawa N."/>
        </authorList>
    </citation>
    <scope>NUCLEOTIDE SEQUENCE [LARGE SCALE GENOMIC DNA]</scope>
    <source>
        <strain evidence="11 12">NBRC 15516</strain>
    </source>
</reference>
<dbReference type="InterPro" id="IPR043519">
    <property type="entry name" value="NT_sf"/>
</dbReference>
<dbReference type="CDD" id="cd00093">
    <property type="entry name" value="HTH_XRE"/>
    <property type="match status" value="1"/>
</dbReference>
<evidence type="ECO:0000256" key="1">
    <source>
        <dbReference type="ARBA" id="ARBA00001946"/>
    </source>
</evidence>
<keyword evidence="6" id="KW-0547">Nucleotide-binding</keyword>
<sequence>MDTAALIHTARRRANLSQSELARRAGTSQAAVSRYEAGDSPTVATLERLLGAAGARLHADLKDAPSLDVRGNRYAQVRRHRAAVRAAARRHGSSRIQLFGSVVRGEDGPDSDIDFLVDIDPREVGLMPMVRLSRELETILGEKVDLASRHVLAEHVAARALTEAIDV</sequence>
<dbReference type="Pfam" id="PF01381">
    <property type="entry name" value="HTH_3"/>
    <property type="match status" value="1"/>
</dbReference>
<gene>
    <name evidence="11" type="ORF">CCE02nite_35070</name>
</gene>
<evidence type="ECO:0000256" key="5">
    <source>
        <dbReference type="ARBA" id="ARBA00022723"/>
    </source>
</evidence>
<dbReference type="Pfam" id="PF01909">
    <property type="entry name" value="NTP_transf_2"/>
    <property type="match status" value="1"/>
</dbReference>
<dbReference type="Gene3D" id="1.10.260.40">
    <property type="entry name" value="lambda repressor-like DNA-binding domains"/>
    <property type="match status" value="1"/>
</dbReference>
<evidence type="ECO:0000256" key="2">
    <source>
        <dbReference type="ARBA" id="ARBA00022649"/>
    </source>
</evidence>
<keyword evidence="5" id="KW-0479">Metal-binding</keyword>
<name>A0A4Y4E7M7_CELCE</name>
<dbReference type="Gene3D" id="3.30.460.10">
    <property type="entry name" value="Beta Polymerase, domain 2"/>
    <property type="match status" value="1"/>
</dbReference>
<keyword evidence="4" id="KW-0548">Nucleotidyltransferase</keyword>
<accession>A0A4Y4E7M7</accession>
<dbReference type="PROSITE" id="PS50943">
    <property type="entry name" value="HTH_CROC1"/>
    <property type="match status" value="1"/>
</dbReference>
<dbReference type="SMART" id="SM00530">
    <property type="entry name" value="HTH_XRE"/>
    <property type="match status" value="1"/>
</dbReference>
<keyword evidence="7" id="KW-0067">ATP-binding</keyword>
<dbReference type="CDD" id="cd05403">
    <property type="entry name" value="NT_KNTase_like"/>
    <property type="match status" value="1"/>
</dbReference>
<dbReference type="SUPFAM" id="SSF81301">
    <property type="entry name" value="Nucleotidyltransferase"/>
    <property type="match status" value="1"/>
</dbReference>
<dbReference type="AlphaFoldDB" id="A0A4Y4E7M7"/>
<evidence type="ECO:0000256" key="7">
    <source>
        <dbReference type="ARBA" id="ARBA00022840"/>
    </source>
</evidence>
<keyword evidence="8" id="KW-0460">Magnesium</keyword>
<evidence type="ECO:0000256" key="4">
    <source>
        <dbReference type="ARBA" id="ARBA00022695"/>
    </source>
</evidence>
<dbReference type="InterPro" id="IPR002934">
    <property type="entry name" value="Polymerase_NTP_transf_dom"/>
</dbReference>
<dbReference type="GO" id="GO:0046872">
    <property type="term" value="F:metal ion binding"/>
    <property type="evidence" value="ECO:0007669"/>
    <property type="project" value="UniProtKB-KW"/>
</dbReference>
<dbReference type="GO" id="GO:0003677">
    <property type="term" value="F:DNA binding"/>
    <property type="evidence" value="ECO:0007669"/>
    <property type="project" value="InterPro"/>
</dbReference>
<proteinExistence type="inferred from homology"/>
<dbReference type="InterPro" id="IPR052038">
    <property type="entry name" value="Type-VII_TA_antitoxin"/>
</dbReference>
<dbReference type="SUPFAM" id="SSF47413">
    <property type="entry name" value="lambda repressor-like DNA-binding domains"/>
    <property type="match status" value="1"/>
</dbReference>
<dbReference type="RefSeq" id="WP_141390916.1">
    <property type="nucleotide sequence ID" value="NZ_BJNZ01000031.1"/>
</dbReference>
<evidence type="ECO:0000313" key="11">
    <source>
        <dbReference type="EMBL" id="GED11508.1"/>
    </source>
</evidence>
<dbReference type="InterPro" id="IPR010982">
    <property type="entry name" value="Lambda_DNA-bd_dom_sf"/>
</dbReference>
<keyword evidence="2" id="KW-1277">Toxin-antitoxin system</keyword>
<organism evidence="11 12">
    <name type="scientific">Cellulosimicrobium cellulans</name>
    <name type="common">Arthrobacter luteus</name>
    <dbReference type="NCBI Taxonomy" id="1710"/>
    <lineage>
        <taxon>Bacteria</taxon>
        <taxon>Bacillati</taxon>
        <taxon>Actinomycetota</taxon>
        <taxon>Actinomycetes</taxon>
        <taxon>Micrococcales</taxon>
        <taxon>Promicromonosporaceae</taxon>
        <taxon>Cellulosimicrobium</taxon>
    </lineage>
</organism>
<evidence type="ECO:0000256" key="6">
    <source>
        <dbReference type="ARBA" id="ARBA00022741"/>
    </source>
</evidence>
<dbReference type="PANTHER" id="PTHR33571:SF12">
    <property type="entry name" value="BSL3053 PROTEIN"/>
    <property type="match status" value="1"/>
</dbReference>
<dbReference type="GO" id="GO:0005524">
    <property type="term" value="F:ATP binding"/>
    <property type="evidence" value="ECO:0007669"/>
    <property type="project" value="UniProtKB-KW"/>
</dbReference>
<dbReference type="PANTHER" id="PTHR33571">
    <property type="entry name" value="SSL8005 PROTEIN"/>
    <property type="match status" value="1"/>
</dbReference>
<evidence type="ECO:0000259" key="10">
    <source>
        <dbReference type="PROSITE" id="PS50943"/>
    </source>
</evidence>
<evidence type="ECO:0000313" key="12">
    <source>
        <dbReference type="Proteomes" id="UP000316659"/>
    </source>
</evidence>
<dbReference type="Proteomes" id="UP000316659">
    <property type="component" value="Unassembled WGS sequence"/>
</dbReference>
<evidence type="ECO:0000256" key="3">
    <source>
        <dbReference type="ARBA" id="ARBA00022679"/>
    </source>
</evidence>
<comment type="caution">
    <text evidence="11">The sequence shown here is derived from an EMBL/GenBank/DDBJ whole genome shotgun (WGS) entry which is preliminary data.</text>
</comment>
<comment type="cofactor">
    <cofactor evidence="1">
        <name>Mg(2+)</name>
        <dbReference type="ChEBI" id="CHEBI:18420"/>
    </cofactor>
</comment>
<comment type="similarity">
    <text evidence="9">Belongs to the MntA antitoxin family.</text>
</comment>